<reference evidence="11 12" key="1">
    <citation type="journal article" date="2006" name="Proc. Natl. Acad. Sci. U.S.A.">
        <title>Genomic analysis of the uncultivated marine crenarchaeote Cenarchaeum symbiosum.</title>
        <authorList>
            <person name="Hallam S.J."/>
            <person name="Konstantinidis K.T."/>
            <person name="Putnam N."/>
            <person name="Schleper C."/>
            <person name="Watanabe Y."/>
            <person name="Sugahara J."/>
            <person name="Preston C."/>
            <person name="de la Torre J."/>
            <person name="Richardson P.M."/>
            <person name="DeLong E.F."/>
        </authorList>
    </citation>
    <scope>NUCLEOTIDE SEQUENCE [LARGE SCALE GENOMIC DNA]</scope>
    <source>
        <strain evidence="12">A</strain>
    </source>
</reference>
<dbReference type="InterPro" id="IPR016102">
    <property type="entry name" value="Succinyl-CoA_synth-like"/>
</dbReference>
<dbReference type="SUPFAM" id="SSF56059">
    <property type="entry name" value="Glutathione synthetase ATP-binding domain-like"/>
    <property type="match status" value="1"/>
</dbReference>
<evidence type="ECO:0000256" key="4">
    <source>
        <dbReference type="ARBA" id="ARBA00022723"/>
    </source>
</evidence>
<dbReference type="PANTHER" id="PTHR43334:SF2">
    <property type="entry name" value="ACETATE--COA LIGASE [ADP-FORMING]"/>
    <property type="match status" value="1"/>
</dbReference>
<keyword evidence="4" id="KW-0479">Metal-binding</keyword>
<feature type="domain" description="ATP-grasp" evidence="10">
    <location>
        <begin position="490"/>
        <end position="526"/>
    </location>
</feature>
<sequence length="701" mass="74872">MAESVFLSPASIAVIGASDKEGSVGRTITSNIMKGFTGTVYPISPTRQEVFGKKAFKTVLDVPGNIDLAVIVIKNTFVPAVLEECGKKGIRGAIVITAGFKEVGKEGAILEGQLRDIAAKHNMGIIGPNCLGVMNLDPKTMMNATFLKITPKTGHIALVSQSGAICAALCEDASAQGIGFSAIISMGNKAAMTEIEVLKMLADHEQTRVIVMYLEDMGDGQEFLRVARHITRELKKPILVLKSGRSPEGAKAAMSHTGALMGSDEIYDALLRQSGAIRVDTMEELFDYATAFSKQPLPKDGLVIVSNAGGPAIISTDMCSKLGIKMADISSIQKEIDAVIPPWGSSRNPVDIVGDADYNRFEGVLDKVLSHPSVGSVISMCTPSGTLDYDGLARVIVKMSAKHKKTMLASLMGLDEGTTNRDILSEGGIPYYMYAEGAIQTLYAMLLFVHGTSAEHGSIPDYPVDKEAAGKIIRDAIGEGRSSLLEEEGQAVLRAYGLPMPESAAASDPDKAVEAAKKIGYPVVMKIISPQITHKSDAGGVKVGISNEQEARAAYSEIIENAKKYDQNAEIKGVLIVEMVKGGREMIIGSKQEPGMGPVIMLGMGGIYVEVLKDVTFRLAPITDKEAEEMISGIKMHRILDGVRGEKPSDKTALAECMLRLSRLASDFAEIRELDMNPVLVLENGRGCRVLDVRIGLGPGE</sequence>
<evidence type="ECO:0000259" key="10">
    <source>
        <dbReference type="PROSITE" id="PS50975"/>
    </source>
</evidence>
<dbReference type="InterPro" id="IPR051538">
    <property type="entry name" value="Acyl-CoA_Synth/Transferase"/>
</dbReference>
<evidence type="ECO:0000256" key="8">
    <source>
        <dbReference type="ARBA" id="ARBA00023211"/>
    </source>
</evidence>
<keyword evidence="8" id="KW-0464">Manganese</keyword>
<dbReference type="PANTHER" id="PTHR43334">
    <property type="entry name" value="ACETATE--COA LIGASE [ADP-FORMING]"/>
    <property type="match status" value="1"/>
</dbReference>
<dbReference type="SUPFAM" id="SSF51735">
    <property type="entry name" value="NAD(P)-binding Rossmann-fold domains"/>
    <property type="match status" value="1"/>
</dbReference>
<dbReference type="GO" id="GO:0046872">
    <property type="term" value="F:metal ion binding"/>
    <property type="evidence" value="ECO:0007669"/>
    <property type="project" value="UniProtKB-KW"/>
</dbReference>
<keyword evidence="12" id="KW-1185">Reference proteome</keyword>
<dbReference type="EnsemblBacteria" id="ABK76672">
    <property type="protein sequence ID" value="ABK76672"/>
    <property type="gene ID" value="CENSYa_0021"/>
</dbReference>
<dbReference type="Gene3D" id="3.40.50.261">
    <property type="entry name" value="Succinyl-CoA synthetase domains"/>
    <property type="match status" value="2"/>
</dbReference>
<evidence type="ECO:0000256" key="9">
    <source>
        <dbReference type="PROSITE-ProRule" id="PRU00409"/>
    </source>
</evidence>
<dbReference type="SUPFAM" id="SSF52210">
    <property type="entry name" value="Succinyl-CoA synthetase domains"/>
    <property type="match status" value="2"/>
</dbReference>
<dbReference type="InterPro" id="IPR013815">
    <property type="entry name" value="ATP_grasp_subdomain_1"/>
</dbReference>
<comment type="cofactor">
    <cofactor evidence="1">
        <name>Mn(2+)</name>
        <dbReference type="ChEBI" id="CHEBI:29035"/>
    </cofactor>
</comment>
<dbReference type="Pfam" id="PF13607">
    <property type="entry name" value="Succ_CoA_lig"/>
    <property type="match status" value="1"/>
</dbReference>
<dbReference type="Gene3D" id="3.40.50.720">
    <property type="entry name" value="NAD(P)-binding Rossmann-like Domain"/>
    <property type="match status" value="1"/>
</dbReference>
<evidence type="ECO:0000256" key="1">
    <source>
        <dbReference type="ARBA" id="ARBA00001936"/>
    </source>
</evidence>
<gene>
    <name evidence="11" type="ordered locus">CENSYa_0021</name>
</gene>
<dbReference type="Proteomes" id="UP000000758">
    <property type="component" value="Chromosome"/>
</dbReference>
<dbReference type="STRING" id="414004.CENSYa_0021"/>
<dbReference type="PATRIC" id="fig|414004.10.peg.15"/>
<dbReference type="AlphaFoldDB" id="A0RTL2"/>
<keyword evidence="7" id="KW-0460">Magnesium</keyword>
<dbReference type="GO" id="GO:0005524">
    <property type="term" value="F:ATP binding"/>
    <property type="evidence" value="ECO:0007669"/>
    <property type="project" value="UniProtKB-UniRule"/>
</dbReference>
<dbReference type="InterPro" id="IPR032875">
    <property type="entry name" value="Succ_CoA_lig_flav_dom"/>
</dbReference>
<dbReference type="KEGG" id="csy:CENSYa_0021"/>
<evidence type="ECO:0000256" key="2">
    <source>
        <dbReference type="ARBA" id="ARBA00001946"/>
    </source>
</evidence>
<dbReference type="GO" id="GO:0043758">
    <property type="term" value="F:acetate-CoA ligase (ADP-forming) activity"/>
    <property type="evidence" value="ECO:0007669"/>
    <property type="project" value="InterPro"/>
</dbReference>
<dbReference type="InterPro" id="IPR043938">
    <property type="entry name" value="Ligase_CoA_dom"/>
</dbReference>
<dbReference type="Gene3D" id="3.30.1490.20">
    <property type="entry name" value="ATP-grasp fold, A domain"/>
    <property type="match status" value="1"/>
</dbReference>
<evidence type="ECO:0000313" key="11">
    <source>
        <dbReference type="EMBL" id="ABK76672.1"/>
    </source>
</evidence>
<dbReference type="HOGENOM" id="CLU_007415_3_1_2"/>
<dbReference type="InterPro" id="IPR011761">
    <property type="entry name" value="ATP-grasp"/>
</dbReference>
<dbReference type="EMBL" id="DP000238">
    <property type="protein sequence ID" value="ABK76672.1"/>
    <property type="molecule type" value="Genomic_DNA"/>
</dbReference>
<dbReference type="Pfam" id="PF19045">
    <property type="entry name" value="Ligase_CoA_2"/>
    <property type="match status" value="1"/>
</dbReference>
<evidence type="ECO:0000313" key="12">
    <source>
        <dbReference type="Proteomes" id="UP000000758"/>
    </source>
</evidence>
<evidence type="ECO:0000256" key="7">
    <source>
        <dbReference type="ARBA" id="ARBA00022842"/>
    </source>
</evidence>
<dbReference type="PROSITE" id="PS50975">
    <property type="entry name" value="ATP_GRASP"/>
    <property type="match status" value="1"/>
</dbReference>
<dbReference type="InterPro" id="IPR036291">
    <property type="entry name" value="NAD(P)-bd_dom_sf"/>
</dbReference>
<name>A0RTL2_CENSY</name>
<protein>
    <submittedName>
        <fullName evidence="11">Acyl-CoA synthetase (NDP forming)</fullName>
    </submittedName>
</protein>
<comment type="cofactor">
    <cofactor evidence="2">
        <name>Mg(2+)</name>
        <dbReference type="ChEBI" id="CHEBI:18420"/>
    </cofactor>
</comment>
<dbReference type="Gene3D" id="3.30.470.20">
    <property type="entry name" value="ATP-grasp fold, B domain"/>
    <property type="match status" value="1"/>
</dbReference>
<evidence type="ECO:0000256" key="6">
    <source>
        <dbReference type="ARBA" id="ARBA00022840"/>
    </source>
</evidence>
<keyword evidence="3" id="KW-0436">Ligase</keyword>
<keyword evidence="5 9" id="KW-0547">Nucleotide-binding</keyword>
<organism evidence="11 12">
    <name type="scientific">Cenarchaeum symbiosum (strain A)</name>
    <dbReference type="NCBI Taxonomy" id="414004"/>
    <lineage>
        <taxon>Archaea</taxon>
        <taxon>Nitrososphaerota</taxon>
        <taxon>Candidatus Cenarchaeales</taxon>
        <taxon>Candidatus Cenarchaeaceae</taxon>
        <taxon>Candidatus Cenarchaeum</taxon>
    </lineage>
</organism>
<accession>A0RTL2</accession>
<dbReference type="InterPro" id="IPR003781">
    <property type="entry name" value="CoA-bd"/>
</dbReference>
<dbReference type="FunFam" id="3.30.1490.20:FF:000020">
    <property type="entry name" value="Protein lysine acetyltransferase"/>
    <property type="match status" value="1"/>
</dbReference>
<evidence type="ECO:0000256" key="5">
    <source>
        <dbReference type="ARBA" id="ARBA00022741"/>
    </source>
</evidence>
<keyword evidence="6 9" id="KW-0067">ATP-binding</keyword>
<dbReference type="Pfam" id="PF13380">
    <property type="entry name" value="CoA_binding_2"/>
    <property type="match status" value="1"/>
</dbReference>
<proteinExistence type="predicted"/>
<dbReference type="SMART" id="SM00881">
    <property type="entry name" value="CoA_binding"/>
    <property type="match status" value="1"/>
</dbReference>
<evidence type="ECO:0000256" key="3">
    <source>
        <dbReference type="ARBA" id="ARBA00022598"/>
    </source>
</evidence>
<dbReference type="Pfam" id="PF13549">
    <property type="entry name" value="ATP-grasp_5"/>
    <property type="match status" value="1"/>
</dbReference>